<keyword evidence="4" id="KW-1185">Reference proteome</keyword>
<dbReference type="PANTHER" id="PTHR34094">
    <property type="match status" value="1"/>
</dbReference>
<organism evidence="3 4">
    <name type="scientific">Paenibacillus terricola</name>
    <dbReference type="NCBI Taxonomy" id="2763503"/>
    <lineage>
        <taxon>Bacteria</taxon>
        <taxon>Bacillati</taxon>
        <taxon>Bacillota</taxon>
        <taxon>Bacilli</taxon>
        <taxon>Bacillales</taxon>
        <taxon>Paenibacillaceae</taxon>
        <taxon>Paenibacillus</taxon>
    </lineage>
</organism>
<comment type="caution">
    <text evidence="3">The sequence shown here is derived from an EMBL/GenBank/DDBJ whole genome shotgun (WGS) entry which is preliminary data.</text>
</comment>
<feature type="compositionally biased region" description="Polar residues" evidence="1">
    <location>
        <begin position="292"/>
        <end position="301"/>
    </location>
</feature>
<dbReference type="PANTHER" id="PTHR34094:SF1">
    <property type="entry name" value="PROTEIN FAM185A"/>
    <property type="match status" value="1"/>
</dbReference>
<feature type="region of interest" description="Disordered" evidence="1">
    <location>
        <begin position="266"/>
        <end position="301"/>
    </location>
</feature>
<evidence type="ECO:0000313" key="4">
    <source>
        <dbReference type="Proteomes" id="UP000609346"/>
    </source>
</evidence>
<evidence type="ECO:0000313" key="3">
    <source>
        <dbReference type="EMBL" id="MBD3920428.1"/>
    </source>
</evidence>
<dbReference type="Pfam" id="PF13349">
    <property type="entry name" value="DUF4097"/>
    <property type="match status" value="1"/>
</dbReference>
<reference evidence="3 4" key="1">
    <citation type="submission" date="2020-09" db="EMBL/GenBank/DDBJ databases">
        <title>Paenibacillus sp. strain PR3 16S rRNA gene Genome sequencing and assembly.</title>
        <authorList>
            <person name="Kim J."/>
        </authorList>
    </citation>
    <scope>NUCLEOTIDE SEQUENCE [LARGE SCALE GENOMIC DNA]</scope>
    <source>
        <strain evidence="3 4">PR3</strain>
    </source>
</reference>
<sequence>MRKFVGFILVMVGILVFVQYQFGGSRKSEDYDRTWTFDNKEMHELKIATDSMGLDVKFVKSTDGSNSVRIAGRAKEDIVDKIKSTELEGGQLDIDLNGKWHIGFPSFSDFRSSNQIVTVTLTDEAAKALETLNISGDSSSLSVTGASALNGSIKSDSGSIRLENYEGKALSVRSDSGSIKLNDYQGDTLSMKSDSGSIRAENVRSEVKASSDSGSITIERLQGTAELSSDSGHIELVKEDSTGANVKSDSGSVRIEVPVSYGGTYDLKSDSGSIRKPDQHGTSSEVIKVRTDSGSIRVEQQ</sequence>
<protein>
    <submittedName>
        <fullName evidence="3">DUF4097 family beta strand repeat protein</fullName>
    </submittedName>
</protein>
<gene>
    <name evidence="3" type="ORF">H8B09_16825</name>
</gene>
<feature type="domain" description="DUF4097" evidence="2">
    <location>
        <begin position="46"/>
        <end position="298"/>
    </location>
</feature>
<name>A0ABR8MWU7_9BACL</name>
<feature type="compositionally biased region" description="Basic and acidic residues" evidence="1">
    <location>
        <begin position="267"/>
        <end position="279"/>
    </location>
</feature>
<dbReference type="InterPro" id="IPR025164">
    <property type="entry name" value="Toastrack_DUF4097"/>
</dbReference>
<evidence type="ECO:0000256" key="1">
    <source>
        <dbReference type="SAM" id="MobiDB-lite"/>
    </source>
</evidence>
<accession>A0ABR8MWU7</accession>
<evidence type="ECO:0000259" key="2">
    <source>
        <dbReference type="Pfam" id="PF13349"/>
    </source>
</evidence>
<dbReference type="EMBL" id="JACXZA010000004">
    <property type="protein sequence ID" value="MBD3920428.1"/>
    <property type="molecule type" value="Genomic_DNA"/>
</dbReference>
<proteinExistence type="predicted"/>
<dbReference type="Proteomes" id="UP000609346">
    <property type="component" value="Unassembled WGS sequence"/>
</dbReference>